<organism evidence="2 3">
    <name type="scientific">Zymomonas mobilis</name>
    <dbReference type="NCBI Taxonomy" id="542"/>
    <lineage>
        <taxon>Bacteria</taxon>
        <taxon>Pseudomonadati</taxon>
        <taxon>Pseudomonadota</taxon>
        <taxon>Alphaproteobacteria</taxon>
        <taxon>Sphingomonadales</taxon>
        <taxon>Zymomonadaceae</taxon>
        <taxon>Zymomonas</taxon>
    </lineage>
</organism>
<comment type="caution">
    <text evidence="2">The sequence shown here is derived from an EMBL/GenBank/DDBJ whole genome shotgun (WGS) entry which is preliminary data.</text>
</comment>
<keyword evidence="1" id="KW-0812">Transmembrane</keyword>
<proteinExistence type="predicted"/>
<dbReference type="Proteomes" id="UP000316887">
    <property type="component" value="Unassembled WGS sequence"/>
</dbReference>
<dbReference type="OrthoDB" id="9256146at2"/>
<feature type="transmembrane region" description="Helical" evidence="1">
    <location>
        <begin position="6"/>
        <end position="28"/>
    </location>
</feature>
<evidence type="ECO:0000313" key="3">
    <source>
        <dbReference type="Proteomes" id="UP000316887"/>
    </source>
</evidence>
<keyword evidence="1" id="KW-0472">Membrane</keyword>
<dbReference type="RefSeq" id="WP_141919019.1">
    <property type="nucleotide sequence ID" value="NZ_VFOF01000001.1"/>
</dbReference>
<evidence type="ECO:0000313" key="2">
    <source>
        <dbReference type="EMBL" id="TQL16632.1"/>
    </source>
</evidence>
<dbReference type="EMBL" id="VFOF01000001">
    <property type="protein sequence ID" value="TQL16632.1"/>
    <property type="molecule type" value="Genomic_DNA"/>
</dbReference>
<keyword evidence="1" id="KW-1133">Transmembrane helix</keyword>
<protein>
    <submittedName>
        <fullName evidence="2">Uncharacterized protein</fullName>
    </submittedName>
</protein>
<dbReference type="AlphaFoldDB" id="A0A542VZ73"/>
<name>A0A542VZ73_ZYMMB</name>
<reference evidence="2 3" key="1">
    <citation type="submission" date="2019-06" db="EMBL/GenBank/DDBJ databases">
        <title>Genome sequencing of Zymomonas mobilis strains for genetic engineering and biofuel applications.</title>
        <authorList>
            <person name="Teravest M."/>
        </authorList>
    </citation>
    <scope>NUCLEOTIDE SEQUENCE [LARGE SCALE GENOMIC DNA]</scope>
    <source>
        <strain evidence="2 3">AN0101</strain>
    </source>
</reference>
<gene>
    <name evidence="2" type="ORF">FBY58_0168</name>
</gene>
<sequence>MEQVSNIIAGALAIYFIIAMLMFFYWLYFRKGSLKKALMHIAISVVLLCAVVGVQMLKWSHDSKVVKTQTAEMHSPVDIAPELLEILKSNADPASVDPAKVEAVAALADQRLGAAGQEYAPALKKYFVYYNSKLAQTKLPETMAGIKFDAQRRNAER</sequence>
<evidence type="ECO:0000256" key="1">
    <source>
        <dbReference type="SAM" id="Phobius"/>
    </source>
</evidence>
<accession>A0A542VZ73</accession>
<feature type="transmembrane region" description="Helical" evidence="1">
    <location>
        <begin position="37"/>
        <end position="57"/>
    </location>
</feature>